<dbReference type="EMBL" id="CP030918">
    <property type="protein sequence ID" value="AXC50058.1"/>
    <property type="molecule type" value="Genomic_DNA"/>
</dbReference>
<protein>
    <submittedName>
        <fullName evidence="2">Uncharacterized protein</fullName>
    </submittedName>
</protein>
<sequence>MLDSESVAAAMLDATEALIAKHLSPVLKENEGLRQANAALVGRIAALEAAAGDDGLSEVRGKINEMDAALKRLGDAEPAVTLTEIKGWIAESTAAAVAALPPPEPGLDGLNGQDGTSVDLGDVMPLLTMQVQSFLEALPLPEDGKDGEPGRDADPAEVERLVAEAVSKAVGAITVKDGSPGKDGVGLAGALIDREGCLVVTLTNGETRSLGRVVGEPGRDGQDGLGFDDLTLDYDGERTITFLFQKGERIEERHFVVPVVLDRGVYAPGAGYQKGDSVTFGGSVWIAQRETKARPDGSSDWRLSVKKGRDGKDGVAKAPADRSPLRVGGGNAD</sequence>
<name>A0A344PL03_9RHOB</name>
<dbReference type="AlphaFoldDB" id="A0A344PL03"/>
<dbReference type="OrthoDB" id="7869742at2"/>
<reference evidence="3" key="1">
    <citation type="submission" date="2018-07" db="EMBL/GenBank/DDBJ databases">
        <title>Genome sequencing of Paracoccus sp. SC2-6.</title>
        <authorList>
            <person name="Heo J."/>
            <person name="Kim S.-J."/>
            <person name="Kwon S.-W."/>
        </authorList>
    </citation>
    <scope>NUCLEOTIDE SEQUENCE [LARGE SCALE GENOMIC DNA]</scope>
    <source>
        <strain evidence="3">SC2-6</strain>
    </source>
</reference>
<keyword evidence="3" id="KW-1185">Reference proteome</keyword>
<evidence type="ECO:0000313" key="3">
    <source>
        <dbReference type="Proteomes" id="UP000252023"/>
    </source>
</evidence>
<dbReference type="Proteomes" id="UP000252023">
    <property type="component" value="Chromosome"/>
</dbReference>
<dbReference type="RefSeq" id="WP_114076377.1">
    <property type="nucleotide sequence ID" value="NZ_CP030918.1"/>
</dbReference>
<feature type="compositionally biased region" description="Basic and acidic residues" evidence="1">
    <location>
        <begin position="307"/>
        <end position="324"/>
    </location>
</feature>
<evidence type="ECO:0000256" key="1">
    <source>
        <dbReference type="SAM" id="MobiDB-lite"/>
    </source>
</evidence>
<organism evidence="2 3">
    <name type="scientific">Paracoccus suum</name>
    <dbReference type="NCBI Taxonomy" id="2259340"/>
    <lineage>
        <taxon>Bacteria</taxon>
        <taxon>Pseudomonadati</taxon>
        <taxon>Pseudomonadota</taxon>
        <taxon>Alphaproteobacteria</taxon>
        <taxon>Rhodobacterales</taxon>
        <taxon>Paracoccaceae</taxon>
        <taxon>Paracoccus</taxon>
    </lineage>
</organism>
<proteinExistence type="predicted"/>
<evidence type="ECO:0000313" key="2">
    <source>
        <dbReference type="EMBL" id="AXC50058.1"/>
    </source>
</evidence>
<feature type="region of interest" description="Disordered" evidence="1">
    <location>
        <begin position="291"/>
        <end position="333"/>
    </location>
</feature>
<dbReference type="KEGG" id="pars:DRW48_10470"/>
<accession>A0A344PL03</accession>
<gene>
    <name evidence="2" type="ORF">DRW48_10470</name>
</gene>